<reference evidence="8 9" key="1">
    <citation type="journal article" date="2006" name="J. Bacteriol.">
        <title>The genome sequence of the obligately chemolithoautotrophic, facultatively anaerobic bacterium Thiobacillus denitrificans.</title>
        <authorList>
            <person name="Beller H.R."/>
            <person name="Chain P.S."/>
            <person name="Letain T.E."/>
            <person name="Chakicherla A."/>
            <person name="Larimer F.W."/>
            <person name="Richardson P.M."/>
            <person name="Coleman M.A."/>
            <person name="Wood A.P."/>
            <person name="Kelly D.P."/>
        </authorList>
    </citation>
    <scope>NUCLEOTIDE SEQUENCE [LARGE SCALE GENOMIC DNA]</scope>
    <source>
        <strain evidence="8 9">ATCC 25259</strain>
    </source>
</reference>
<evidence type="ECO:0000256" key="2">
    <source>
        <dbReference type="ARBA" id="ARBA00023015"/>
    </source>
</evidence>
<proteinExistence type="predicted"/>
<name>Q3SIZ8_THIDA</name>
<dbReference type="Pfam" id="PF00440">
    <property type="entry name" value="TetR_N"/>
    <property type="match status" value="1"/>
</dbReference>
<dbReference type="PROSITE" id="PS50977">
    <property type="entry name" value="HTH_TETR_2"/>
    <property type="match status" value="1"/>
</dbReference>
<protein>
    <submittedName>
        <fullName evidence="8">Possible Transcriptional Regulator, TetR family</fullName>
    </submittedName>
</protein>
<keyword evidence="2" id="KW-0805">Transcription regulation</keyword>
<evidence type="ECO:0000256" key="3">
    <source>
        <dbReference type="ARBA" id="ARBA00023125"/>
    </source>
</evidence>
<dbReference type="EMBL" id="CP000116">
    <property type="protein sequence ID" value="AAZ97372.1"/>
    <property type="molecule type" value="Genomic_DNA"/>
</dbReference>
<evidence type="ECO:0000256" key="1">
    <source>
        <dbReference type="ARBA" id="ARBA00022491"/>
    </source>
</evidence>
<dbReference type="InterPro" id="IPR009057">
    <property type="entry name" value="Homeodomain-like_sf"/>
</dbReference>
<keyword evidence="4" id="KW-0804">Transcription</keyword>
<organism evidence="8 9">
    <name type="scientific">Thiobacillus denitrificans (strain ATCC 25259 / T1)</name>
    <dbReference type="NCBI Taxonomy" id="292415"/>
    <lineage>
        <taxon>Bacteria</taxon>
        <taxon>Pseudomonadati</taxon>
        <taxon>Pseudomonadota</taxon>
        <taxon>Betaproteobacteria</taxon>
        <taxon>Nitrosomonadales</taxon>
        <taxon>Thiobacillaceae</taxon>
        <taxon>Thiobacillus</taxon>
    </lineage>
</organism>
<dbReference type="PRINTS" id="PR00455">
    <property type="entry name" value="HTHTETR"/>
</dbReference>
<evidence type="ECO:0000256" key="6">
    <source>
        <dbReference type="SAM" id="MobiDB-lite"/>
    </source>
</evidence>
<dbReference type="HOGENOM" id="CLU_069356_15_12_4"/>
<sequence length="220" mass="24187">MNPETRMTAAPPIPDATRADARRSQIRAAAAECFRQHGFHGTSIAQISKAAGMSTGHIYHYFENKEAIIAEIVAQDLERLLTLTAELRAASDVKAAMIERAVEGVQQNLDPAHAGLQLEVVAEAARNPRIAHIVRAADRQCRESLLQTIRTLRRAAGHQDSEATLAGMAEAISAMFEGLRIRAIRNPDIDRDVVVQMFRRMVGDLLSQAPQPPPRGRRDT</sequence>
<dbReference type="Pfam" id="PF13977">
    <property type="entry name" value="TetR_C_6"/>
    <property type="match status" value="1"/>
</dbReference>
<dbReference type="PANTHER" id="PTHR30055:SF223">
    <property type="entry name" value="HTH-TYPE TRANSCRIPTIONAL REGULATOR UIDR"/>
    <property type="match status" value="1"/>
</dbReference>
<dbReference type="InterPro" id="IPR036271">
    <property type="entry name" value="Tet_transcr_reg_TetR-rel_C_sf"/>
</dbReference>
<feature type="DNA-binding region" description="H-T-H motif" evidence="5">
    <location>
        <begin position="43"/>
        <end position="62"/>
    </location>
</feature>
<accession>Q3SIZ8</accession>
<dbReference type="SUPFAM" id="SSF48498">
    <property type="entry name" value="Tetracyclin repressor-like, C-terminal domain"/>
    <property type="match status" value="1"/>
</dbReference>
<keyword evidence="1" id="KW-0678">Repressor</keyword>
<dbReference type="GO" id="GO:0003700">
    <property type="term" value="F:DNA-binding transcription factor activity"/>
    <property type="evidence" value="ECO:0007669"/>
    <property type="project" value="TreeGrafter"/>
</dbReference>
<dbReference type="Gene3D" id="1.10.357.10">
    <property type="entry name" value="Tetracycline Repressor, domain 2"/>
    <property type="match status" value="1"/>
</dbReference>
<evidence type="ECO:0000313" key="9">
    <source>
        <dbReference type="Proteomes" id="UP000008291"/>
    </source>
</evidence>
<keyword evidence="3 5" id="KW-0238">DNA-binding</keyword>
<dbReference type="AlphaFoldDB" id="Q3SIZ8"/>
<dbReference type="GO" id="GO:0000976">
    <property type="term" value="F:transcription cis-regulatory region binding"/>
    <property type="evidence" value="ECO:0007669"/>
    <property type="project" value="TreeGrafter"/>
</dbReference>
<feature type="region of interest" description="Disordered" evidence="6">
    <location>
        <begin position="1"/>
        <end position="22"/>
    </location>
</feature>
<dbReference type="STRING" id="292415.Tbd_1419"/>
<dbReference type="PANTHER" id="PTHR30055">
    <property type="entry name" value="HTH-TYPE TRANSCRIPTIONAL REGULATOR RUTR"/>
    <property type="match status" value="1"/>
</dbReference>
<dbReference type="Proteomes" id="UP000008291">
    <property type="component" value="Chromosome"/>
</dbReference>
<feature type="domain" description="HTH tetR-type" evidence="7">
    <location>
        <begin position="20"/>
        <end position="80"/>
    </location>
</feature>
<dbReference type="OrthoDB" id="63332at2"/>
<dbReference type="InterPro" id="IPR050109">
    <property type="entry name" value="HTH-type_TetR-like_transc_reg"/>
</dbReference>
<evidence type="ECO:0000259" key="7">
    <source>
        <dbReference type="PROSITE" id="PS50977"/>
    </source>
</evidence>
<evidence type="ECO:0000313" key="8">
    <source>
        <dbReference type="EMBL" id="AAZ97372.1"/>
    </source>
</evidence>
<keyword evidence="9" id="KW-1185">Reference proteome</keyword>
<dbReference type="InterPro" id="IPR039538">
    <property type="entry name" value="BetI_C"/>
</dbReference>
<evidence type="ECO:0000256" key="4">
    <source>
        <dbReference type="ARBA" id="ARBA00023163"/>
    </source>
</evidence>
<dbReference type="SUPFAM" id="SSF46689">
    <property type="entry name" value="Homeodomain-like"/>
    <property type="match status" value="1"/>
</dbReference>
<dbReference type="eggNOG" id="COG1309">
    <property type="taxonomic scope" value="Bacteria"/>
</dbReference>
<dbReference type="KEGG" id="tbd:Tbd_1419"/>
<dbReference type="InterPro" id="IPR001647">
    <property type="entry name" value="HTH_TetR"/>
</dbReference>
<gene>
    <name evidence="8" type="ordered locus">Tbd_1419</name>
</gene>
<evidence type="ECO:0000256" key="5">
    <source>
        <dbReference type="PROSITE-ProRule" id="PRU00335"/>
    </source>
</evidence>